<dbReference type="InterPro" id="IPR000719">
    <property type="entry name" value="Prot_kinase_dom"/>
</dbReference>
<dbReference type="GO" id="GO:0005524">
    <property type="term" value="F:ATP binding"/>
    <property type="evidence" value="ECO:0007669"/>
    <property type="project" value="UniProtKB-KW"/>
</dbReference>
<feature type="region of interest" description="Disordered" evidence="9">
    <location>
        <begin position="327"/>
        <end position="492"/>
    </location>
</feature>
<comment type="catalytic activity">
    <reaction evidence="8">
        <text>L-seryl-[protein] + ATP = O-phospho-L-seryl-[protein] + ADP + H(+)</text>
        <dbReference type="Rhea" id="RHEA:17989"/>
        <dbReference type="Rhea" id="RHEA-COMP:9863"/>
        <dbReference type="Rhea" id="RHEA-COMP:11604"/>
        <dbReference type="ChEBI" id="CHEBI:15378"/>
        <dbReference type="ChEBI" id="CHEBI:29999"/>
        <dbReference type="ChEBI" id="CHEBI:30616"/>
        <dbReference type="ChEBI" id="CHEBI:83421"/>
        <dbReference type="ChEBI" id="CHEBI:456216"/>
        <dbReference type="EC" id="2.7.11.1"/>
    </reaction>
</comment>
<evidence type="ECO:0000256" key="6">
    <source>
        <dbReference type="ARBA" id="ARBA00022840"/>
    </source>
</evidence>
<dbReference type="SMART" id="SM00220">
    <property type="entry name" value="S_TKc"/>
    <property type="match status" value="1"/>
</dbReference>
<dbReference type="InterPro" id="IPR008271">
    <property type="entry name" value="Ser/Thr_kinase_AS"/>
</dbReference>
<evidence type="ECO:0000256" key="7">
    <source>
        <dbReference type="ARBA" id="ARBA00047899"/>
    </source>
</evidence>
<dbReference type="SUPFAM" id="SSF56112">
    <property type="entry name" value="Protein kinase-like (PK-like)"/>
    <property type="match status" value="1"/>
</dbReference>
<evidence type="ECO:0000256" key="8">
    <source>
        <dbReference type="ARBA" id="ARBA00048679"/>
    </source>
</evidence>
<dbReference type="GO" id="GO:0004674">
    <property type="term" value="F:protein serine/threonine kinase activity"/>
    <property type="evidence" value="ECO:0007669"/>
    <property type="project" value="UniProtKB-KW"/>
</dbReference>
<dbReference type="PANTHER" id="PTHR43671:SF98">
    <property type="entry name" value="SERINE_THREONINE-PROTEIN KINASE NEK11"/>
    <property type="match status" value="1"/>
</dbReference>
<proteinExistence type="predicted"/>
<comment type="catalytic activity">
    <reaction evidence="7">
        <text>L-threonyl-[protein] + ATP = O-phospho-L-threonyl-[protein] + ADP + H(+)</text>
        <dbReference type="Rhea" id="RHEA:46608"/>
        <dbReference type="Rhea" id="RHEA-COMP:11060"/>
        <dbReference type="Rhea" id="RHEA-COMP:11605"/>
        <dbReference type="ChEBI" id="CHEBI:15378"/>
        <dbReference type="ChEBI" id="CHEBI:30013"/>
        <dbReference type="ChEBI" id="CHEBI:30616"/>
        <dbReference type="ChEBI" id="CHEBI:61977"/>
        <dbReference type="ChEBI" id="CHEBI:456216"/>
        <dbReference type="EC" id="2.7.11.1"/>
    </reaction>
</comment>
<dbReference type="PANTHER" id="PTHR43671">
    <property type="entry name" value="SERINE/THREONINE-PROTEIN KINASE NEK"/>
    <property type="match status" value="1"/>
</dbReference>
<dbReference type="InterPro" id="IPR011009">
    <property type="entry name" value="Kinase-like_dom_sf"/>
</dbReference>
<gene>
    <name evidence="11" type="ORF">OFUS_LOCUS25480</name>
</gene>
<dbReference type="EC" id="2.7.11.1" evidence="1"/>
<evidence type="ECO:0000256" key="9">
    <source>
        <dbReference type="SAM" id="MobiDB-lite"/>
    </source>
</evidence>
<feature type="compositionally biased region" description="Basic residues" evidence="9">
    <location>
        <begin position="404"/>
        <end position="416"/>
    </location>
</feature>
<protein>
    <recommendedName>
        <fullName evidence="1">non-specific serine/threonine protein kinase</fullName>
        <ecNumber evidence="1">2.7.11.1</ecNumber>
    </recommendedName>
</protein>
<feature type="compositionally biased region" description="Gly residues" evidence="9">
    <location>
        <begin position="433"/>
        <end position="444"/>
    </location>
</feature>
<evidence type="ECO:0000313" key="11">
    <source>
        <dbReference type="EMBL" id="CAH1801715.1"/>
    </source>
</evidence>
<comment type="caution">
    <text evidence="11">The sequence shown here is derived from an EMBL/GenBank/DDBJ whole genome shotgun (WGS) entry which is preliminary data.</text>
</comment>
<keyword evidence="6" id="KW-0067">ATP-binding</keyword>
<reference evidence="11" key="1">
    <citation type="submission" date="2022-03" db="EMBL/GenBank/DDBJ databases">
        <authorList>
            <person name="Martin C."/>
        </authorList>
    </citation>
    <scope>NUCLEOTIDE SEQUENCE</scope>
</reference>
<dbReference type="AlphaFoldDB" id="A0A8J1XNH7"/>
<feature type="compositionally biased region" description="Low complexity" evidence="9">
    <location>
        <begin position="379"/>
        <end position="403"/>
    </location>
</feature>
<accession>A0A8J1XNH7</accession>
<sequence length="640" mass="70619">MDLRQLEGKIKDSVRRLRKINCHLEIFEPETIQYGLLLGRGGEGVVHQCIVEYKGLPLQCAVKSVLCNTEEFIQLALEELEILCMARDPIADHVLQVYGVSAVPTKEDASLGHLAIITEAGLKNSLQFFQEENHCLKLKIRLLCDLASAIHYVHQRKIMHRDIKPENVLITHVSYRGRTPDKIQFKIMDFGMGRQVRRESVDIEGVVGTKGYHPPEMWEESGYDITGDIYMLGVTFAILLLPQRYLVTSTLRHILNNLHESKENGILGRDLFDKLIGPLLDDDIPEQIKNLISQMIENRENRLSSLPDAVEVLQQIYICIEDPDESGDSASISVQGSDSGVGVGEDHVFADGRRSATPGKPKRGKKRQRECTPSPPRLSPILPLETPNSRPSTPRSNSSSTRSSRGRSPHYIRTRSRGSSESSSSTKSASSGRGLGGSGRGLGLGELSITRGPGRGRNGISRRRVKNNINPKVIHRSISTPNAGDKLKRTRSQSMCVNAPPLSQHLSNPALKTSAARKLAVAPSKSIPQAVTDRDSEDSTNSTSTDSDIDDEVTFVRKSYDEKVIIFQQPLSPRVTRSASSSKLESSALARTASNISHDNGSIGRPKSPNVDLIYNSGFKVVKGIYNKLCDGLSKFQPRN</sequence>
<keyword evidence="12" id="KW-1185">Reference proteome</keyword>
<evidence type="ECO:0000256" key="3">
    <source>
        <dbReference type="ARBA" id="ARBA00022679"/>
    </source>
</evidence>
<dbReference type="Gene3D" id="1.10.510.10">
    <property type="entry name" value="Transferase(Phosphotransferase) domain 1"/>
    <property type="match status" value="1"/>
</dbReference>
<evidence type="ECO:0000256" key="2">
    <source>
        <dbReference type="ARBA" id="ARBA00022527"/>
    </source>
</evidence>
<evidence type="ECO:0000256" key="5">
    <source>
        <dbReference type="ARBA" id="ARBA00022777"/>
    </source>
</evidence>
<dbReference type="Proteomes" id="UP000749559">
    <property type="component" value="Unassembled WGS sequence"/>
</dbReference>
<organism evidence="11 12">
    <name type="scientific">Owenia fusiformis</name>
    <name type="common">Polychaete worm</name>
    <dbReference type="NCBI Taxonomy" id="6347"/>
    <lineage>
        <taxon>Eukaryota</taxon>
        <taxon>Metazoa</taxon>
        <taxon>Spiralia</taxon>
        <taxon>Lophotrochozoa</taxon>
        <taxon>Annelida</taxon>
        <taxon>Polychaeta</taxon>
        <taxon>Sedentaria</taxon>
        <taxon>Canalipalpata</taxon>
        <taxon>Sabellida</taxon>
        <taxon>Oweniida</taxon>
        <taxon>Oweniidae</taxon>
        <taxon>Owenia</taxon>
    </lineage>
</organism>
<dbReference type="Pfam" id="PF00069">
    <property type="entry name" value="Pkinase"/>
    <property type="match status" value="1"/>
</dbReference>
<dbReference type="EMBL" id="CAIIXF020000012">
    <property type="protein sequence ID" value="CAH1801715.1"/>
    <property type="molecule type" value="Genomic_DNA"/>
</dbReference>
<dbReference type="InterPro" id="IPR050660">
    <property type="entry name" value="NEK_Ser/Thr_kinase"/>
</dbReference>
<keyword evidence="5" id="KW-0418">Kinase</keyword>
<evidence type="ECO:0000256" key="1">
    <source>
        <dbReference type="ARBA" id="ARBA00012513"/>
    </source>
</evidence>
<feature type="region of interest" description="Disordered" evidence="9">
    <location>
        <begin position="513"/>
        <end position="548"/>
    </location>
</feature>
<evidence type="ECO:0000259" key="10">
    <source>
        <dbReference type="PROSITE" id="PS50011"/>
    </source>
</evidence>
<feature type="compositionally biased region" description="Low complexity" evidence="9">
    <location>
        <begin position="417"/>
        <end position="432"/>
    </location>
</feature>
<feature type="compositionally biased region" description="Basic and acidic residues" evidence="9">
    <location>
        <begin position="344"/>
        <end position="354"/>
    </location>
</feature>
<evidence type="ECO:0000256" key="4">
    <source>
        <dbReference type="ARBA" id="ARBA00022741"/>
    </source>
</evidence>
<dbReference type="PROSITE" id="PS50011">
    <property type="entry name" value="PROTEIN_KINASE_DOM"/>
    <property type="match status" value="1"/>
</dbReference>
<dbReference type="PROSITE" id="PS00108">
    <property type="entry name" value="PROTEIN_KINASE_ST"/>
    <property type="match status" value="1"/>
</dbReference>
<keyword evidence="4" id="KW-0547">Nucleotide-binding</keyword>
<dbReference type="OrthoDB" id="5979581at2759"/>
<name>A0A8J1XNH7_OWEFU</name>
<keyword evidence="3" id="KW-0808">Transferase</keyword>
<evidence type="ECO:0000313" key="12">
    <source>
        <dbReference type="Proteomes" id="UP000749559"/>
    </source>
</evidence>
<feature type="compositionally biased region" description="Low complexity" evidence="9">
    <location>
        <begin position="331"/>
        <end position="340"/>
    </location>
</feature>
<keyword evidence="2" id="KW-0723">Serine/threonine-protein kinase</keyword>
<feature type="domain" description="Protein kinase" evidence="10">
    <location>
        <begin position="32"/>
        <end position="318"/>
    </location>
</feature>